<dbReference type="GO" id="GO:0034399">
    <property type="term" value="C:nuclear periphery"/>
    <property type="evidence" value="ECO:0007669"/>
    <property type="project" value="TreeGrafter"/>
</dbReference>
<name>A0AA38SCN9_9PEZI</name>
<keyword evidence="4 6" id="KW-0175">Coiled coil</keyword>
<evidence type="ECO:0000256" key="4">
    <source>
        <dbReference type="ARBA" id="ARBA00023054"/>
    </source>
</evidence>
<dbReference type="PANTHER" id="PTHR13028:SF0">
    <property type="entry name" value="RRNA-PROCESSING PROTEIN EBP2-RELATED"/>
    <property type="match status" value="1"/>
</dbReference>
<keyword evidence="9" id="KW-1185">Reference proteome</keyword>
<evidence type="ECO:0000256" key="5">
    <source>
        <dbReference type="ARBA" id="ARBA00023242"/>
    </source>
</evidence>
<feature type="compositionally biased region" description="Basic and acidic residues" evidence="7">
    <location>
        <begin position="372"/>
        <end position="381"/>
    </location>
</feature>
<accession>A0AA38SCN9</accession>
<comment type="similarity">
    <text evidence="2">Belongs to the EBP2 family.</text>
</comment>
<reference evidence="8" key="1">
    <citation type="submission" date="2022-07" db="EMBL/GenBank/DDBJ databases">
        <title>Fungi with potential for degradation of polypropylene.</title>
        <authorList>
            <person name="Gostincar C."/>
        </authorList>
    </citation>
    <scope>NUCLEOTIDE SEQUENCE</scope>
    <source>
        <strain evidence="8">EXF-13287</strain>
    </source>
</reference>
<dbReference type="PANTHER" id="PTHR13028">
    <property type="entry name" value="RRNA PROCESSING PROTEIN EBNA1-BINDING PROTEIN-RELATED"/>
    <property type="match status" value="1"/>
</dbReference>
<dbReference type="GO" id="GO:0042273">
    <property type="term" value="P:ribosomal large subunit biogenesis"/>
    <property type="evidence" value="ECO:0007669"/>
    <property type="project" value="TreeGrafter"/>
</dbReference>
<evidence type="ECO:0000256" key="1">
    <source>
        <dbReference type="ARBA" id="ARBA00004604"/>
    </source>
</evidence>
<feature type="compositionally biased region" description="Basic residues" evidence="7">
    <location>
        <begin position="447"/>
        <end position="458"/>
    </location>
</feature>
<dbReference type="Proteomes" id="UP001174691">
    <property type="component" value="Unassembled WGS sequence"/>
</dbReference>
<gene>
    <name evidence="8" type="ORF">NKR19_g4276</name>
</gene>
<protein>
    <submittedName>
        <fullName evidence="8">Ebp2-domain-containing protein</fullName>
    </submittedName>
</protein>
<dbReference type="GO" id="GO:0005730">
    <property type="term" value="C:nucleolus"/>
    <property type="evidence" value="ECO:0007669"/>
    <property type="project" value="UniProtKB-SubCell"/>
</dbReference>
<dbReference type="AlphaFoldDB" id="A0AA38SCN9"/>
<proteinExistence type="inferred from homology"/>
<dbReference type="Pfam" id="PF05890">
    <property type="entry name" value="Ebp2"/>
    <property type="match status" value="1"/>
</dbReference>
<feature type="coiled-coil region" evidence="6">
    <location>
        <begin position="300"/>
        <end position="347"/>
    </location>
</feature>
<feature type="compositionally biased region" description="Acidic residues" evidence="7">
    <location>
        <begin position="163"/>
        <end position="186"/>
    </location>
</feature>
<organism evidence="8 9">
    <name type="scientific">Coniochaeta hoffmannii</name>
    <dbReference type="NCBI Taxonomy" id="91930"/>
    <lineage>
        <taxon>Eukaryota</taxon>
        <taxon>Fungi</taxon>
        <taxon>Dikarya</taxon>
        <taxon>Ascomycota</taxon>
        <taxon>Pezizomycotina</taxon>
        <taxon>Sordariomycetes</taxon>
        <taxon>Sordariomycetidae</taxon>
        <taxon>Coniochaetales</taxon>
        <taxon>Coniochaetaceae</taxon>
        <taxon>Coniochaeta</taxon>
    </lineage>
</organism>
<dbReference type="EMBL" id="JANBVN010000052">
    <property type="protein sequence ID" value="KAJ9155997.1"/>
    <property type="molecule type" value="Genomic_DNA"/>
</dbReference>
<dbReference type="InterPro" id="IPR008610">
    <property type="entry name" value="Ebp2"/>
</dbReference>
<evidence type="ECO:0000256" key="3">
    <source>
        <dbReference type="ARBA" id="ARBA00022517"/>
    </source>
</evidence>
<sequence>MAKSRLLQALAAEKGVDIKKVLQKRKAKENSRKARRAGLPDTRHLKKPQAQQKKSRKSEADAEEVDSDDEDEEWEEEESDEDDEMGGLIDDEAEDGDSDEDEEESDEEGKIDLAKFEHDESSSDSEVEMEAKIERPKKGKQANDLPKPKADKAAIRKAAQAESDSEEEEDEEEDSDIDLEDLEDLSDAEREDLVPHTRTTINNHTALLAALSRISIPTDKSVPFATHQSVVSSKPTADSIDDVQDDLKRELAFYAQALEAAKLGRALLIKEGVPFTRPNDYFAEMVKNDGQMEKVKARLVEEATNKRAAAEARKQRDLKKFGKQVQVAKEQERAKAKRETLEKIKTLKRKRSESGAAAGEREDIDFDVAVDNEIKGADKKSAGSRPGGGGRDGPGAAKRHKKDAKYGFGGKKRHAKSNDAASAGDLGGFSVKRMKAGAKGKTTPRLGKSKRKAAAGRR</sequence>
<evidence type="ECO:0000256" key="6">
    <source>
        <dbReference type="SAM" id="Coils"/>
    </source>
</evidence>
<keyword evidence="5" id="KW-0539">Nucleus</keyword>
<feature type="region of interest" description="Disordered" evidence="7">
    <location>
        <begin position="369"/>
        <end position="458"/>
    </location>
</feature>
<evidence type="ECO:0000256" key="7">
    <source>
        <dbReference type="SAM" id="MobiDB-lite"/>
    </source>
</evidence>
<keyword evidence="3" id="KW-0690">Ribosome biogenesis</keyword>
<comment type="subcellular location">
    <subcellularLocation>
        <location evidence="1">Nucleus</location>
        <location evidence="1">Nucleolus</location>
    </subcellularLocation>
</comment>
<feature type="compositionally biased region" description="Acidic residues" evidence="7">
    <location>
        <begin position="61"/>
        <end position="107"/>
    </location>
</feature>
<evidence type="ECO:0000313" key="8">
    <source>
        <dbReference type="EMBL" id="KAJ9155997.1"/>
    </source>
</evidence>
<evidence type="ECO:0000256" key="2">
    <source>
        <dbReference type="ARBA" id="ARBA00007336"/>
    </source>
</evidence>
<dbReference type="GO" id="GO:0030687">
    <property type="term" value="C:preribosome, large subunit precursor"/>
    <property type="evidence" value="ECO:0007669"/>
    <property type="project" value="TreeGrafter"/>
</dbReference>
<comment type="caution">
    <text evidence="8">The sequence shown here is derived from an EMBL/GenBank/DDBJ whole genome shotgun (WGS) entry which is preliminary data.</text>
</comment>
<feature type="compositionally biased region" description="Basic and acidic residues" evidence="7">
    <location>
        <begin position="108"/>
        <end position="121"/>
    </location>
</feature>
<evidence type="ECO:0000313" key="9">
    <source>
        <dbReference type="Proteomes" id="UP001174691"/>
    </source>
</evidence>
<dbReference type="GO" id="GO:0006364">
    <property type="term" value="P:rRNA processing"/>
    <property type="evidence" value="ECO:0007669"/>
    <property type="project" value="TreeGrafter"/>
</dbReference>
<feature type="region of interest" description="Disordered" evidence="7">
    <location>
        <begin position="23"/>
        <end position="196"/>
    </location>
</feature>